<sequence length="532" mass="61557">MTRTTDDALEPIFPGHWTQLLHNRYWGKSLNIVDGRQGDCSYRYVDLDVNIRVLHHSERFIILSQYDYFFQRIIAIKEFAEDGVVLLGNPGIGKTAFLIFMLLNCLVNKERVVLALRGTIFVVNSNGVFTIRSRTHLGVYFDHPAYRGVLALVDSDERSNEPDPGLVHSELFAVHATWPQPSHYRNWVKQRRAITLVMDPLTVDDMHALVSLERPEHVREEVEAAMLRYGTDSRTILQVFTFFDGATIQEMEIQTSLRCLSWSQLENLIWRPADKDYTLIQCSRSKPSPQRGDRRYLAQDMIAHSIASPYIWKLLYKHFMESSLQEIRRLFVSLAGFISAPDMRSWIFEAWCHDRICQADLALTLTEMMEDSSNLVVGQNTRTLSLGQKRGFEIYPSFFRYADTEDSSKYYVPREHNSTFHSFLRFSGEVGVGFWMTVSSRHTLKTLDLRLLEKRLDVEERLFVFVVPAGHTFQCEVPAHYRMNKFKFYILEVDFGHFVDQVKVAPGLHLETPSNADSGLDLDLDSDLDTEE</sequence>
<dbReference type="AlphaFoldDB" id="A0A8S0XHF2"/>
<accession>A0A8S0XHF2</accession>
<organism evidence="1 2">
    <name type="scientific">Cyclocybe aegerita</name>
    <name type="common">Black poplar mushroom</name>
    <name type="synonym">Agrocybe aegerita</name>
    <dbReference type="NCBI Taxonomy" id="1973307"/>
    <lineage>
        <taxon>Eukaryota</taxon>
        <taxon>Fungi</taxon>
        <taxon>Dikarya</taxon>
        <taxon>Basidiomycota</taxon>
        <taxon>Agaricomycotina</taxon>
        <taxon>Agaricomycetes</taxon>
        <taxon>Agaricomycetidae</taxon>
        <taxon>Agaricales</taxon>
        <taxon>Agaricineae</taxon>
        <taxon>Bolbitiaceae</taxon>
        <taxon>Cyclocybe</taxon>
    </lineage>
</organism>
<evidence type="ECO:0000313" key="1">
    <source>
        <dbReference type="EMBL" id="CAA7262579.1"/>
    </source>
</evidence>
<dbReference type="PANTHER" id="PTHR33129:SF1">
    <property type="entry name" value="ATP-BINDING PROTEIN"/>
    <property type="match status" value="1"/>
</dbReference>
<dbReference type="OrthoDB" id="2340858at2759"/>
<proteinExistence type="predicted"/>
<dbReference type="PANTHER" id="PTHR33129">
    <property type="entry name" value="PROTEIN KINASE DOMAIN-CONTAINING PROTEIN-RELATED"/>
    <property type="match status" value="1"/>
</dbReference>
<dbReference type="EMBL" id="CACVBS010000036">
    <property type="protein sequence ID" value="CAA7262579.1"/>
    <property type="molecule type" value="Genomic_DNA"/>
</dbReference>
<protein>
    <submittedName>
        <fullName evidence="1">Uncharacterized protein</fullName>
    </submittedName>
</protein>
<evidence type="ECO:0000313" key="2">
    <source>
        <dbReference type="Proteomes" id="UP000467700"/>
    </source>
</evidence>
<keyword evidence="2" id="KW-1185">Reference proteome</keyword>
<dbReference type="Proteomes" id="UP000467700">
    <property type="component" value="Unassembled WGS sequence"/>
</dbReference>
<reference evidence="1 2" key="1">
    <citation type="submission" date="2020-01" db="EMBL/GenBank/DDBJ databases">
        <authorList>
            <person name="Gupta K D."/>
        </authorList>
    </citation>
    <scope>NUCLEOTIDE SEQUENCE [LARGE SCALE GENOMIC DNA]</scope>
</reference>
<comment type="caution">
    <text evidence="1">The sequence shown here is derived from an EMBL/GenBank/DDBJ whole genome shotgun (WGS) entry which is preliminary data.</text>
</comment>
<name>A0A8S0XHF2_CYCAE</name>
<dbReference type="InterPro" id="IPR052980">
    <property type="entry name" value="Crinkler_effector"/>
</dbReference>
<gene>
    <name evidence="1" type="ORF">AAE3_LOCUS4761</name>
</gene>